<dbReference type="Proteomes" id="UP001066276">
    <property type="component" value="Chromosome 1_2"/>
</dbReference>
<accession>A0AAV7W013</accession>
<feature type="region of interest" description="Disordered" evidence="1">
    <location>
        <begin position="1"/>
        <end position="56"/>
    </location>
</feature>
<evidence type="ECO:0000256" key="1">
    <source>
        <dbReference type="SAM" id="MobiDB-lite"/>
    </source>
</evidence>
<evidence type="ECO:0000313" key="3">
    <source>
        <dbReference type="Proteomes" id="UP001066276"/>
    </source>
</evidence>
<name>A0AAV7W013_PLEWA</name>
<keyword evidence="3" id="KW-1185">Reference proteome</keyword>
<reference evidence="2" key="1">
    <citation type="journal article" date="2022" name="bioRxiv">
        <title>Sequencing and chromosome-scale assembly of the giantPleurodeles waltlgenome.</title>
        <authorList>
            <person name="Brown T."/>
            <person name="Elewa A."/>
            <person name="Iarovenko S."/>
            <person name="Subramanian E."/>
            <person name="Araus A.J."/>
            <person name="Petzold A."/>
            <person name="Susuki M."/>
            <person name="Suzuki K.-i.T."/>
            <person name="Hayashi T."/>
            <person name="Toyoda A."/>
            <person name="Oliveira C."/>
            <person name="Osipova E."/>
            <person name="Leigh N.D."/>
            <person name="Simon A."/>
            <person name="Yun M.H."/>
        </authorList>
    </citation>
    <scope>NUCLEOTIDE SEQUENCE</scope>
    <source>
        <strain evidence="2">20211129_DDA</strain>
        <tissue evidence="2">Liver</tissue>
    </source>
</reference>
<gene>
    <name evidence="2" type="ORF">NDU88_001436</name>
</gene>
<proteinExistence type="predicted"/>
<protein>
    <submittedName>
        <fullName evidence="2">Uncharacterized protein</fullName>
    </submittedName>
</protein>
<dbReference type="EMBL" id="JANPWB010000002">
    <property type="protein sequence ID" value="KAJ1206021.1"/>
    <property type="molecule type" value="Genomic_DNA"/>
</dbReference>
<sequence>MRGEGNGSAPLARGEEWVSPEPPESRHAAPPRSACRGRPWTGLSETAPAVSGRAAGRGQLRAAWSGRAGALGSDRQHLVQPETGSSLCDTVLRFSSGSPPLGWTRRIPDNLFFPVK</sequence>
<organism evidence="2 3">
    <name type="scientific">Pleurodeles waltl</name>
    <name type="common">Iberian ribbed newt</name>
    <dbReference type="NCBI Taxonomy" id="8319"/>
    <lineage>
        <taxon>Eukaryota</taxon>
        <taxon>Metazoa</taxon>
        <taxon>Chordata</taxon>
        <taxon>Craniata</taxon>
        <taxon>Vertebrata</taxon>
        <taxon>Euteleostomi</taxon>
        <taxon>Amphibia</taxon>
        <taxon>Batrachia</taxon>
        <taxon>Caudata</taxon>
        <taxon>Salamandroidea</taxon>
        <taxon>Salamandridae</taxon>
        <taxon>Pleurodelinae</taxon>
        <taxon>Pleurodeles</taxon>
    </lineage>
</organism>
<dbReference type="AlphaFoldDB" id="A0AAV7W013"/>
<comment type="caution">
    <text evidence="2">The sequence shown here is derived from an EMBL/GenBank/DDBJ whole genome shotgun (WGS) entry which is preliminary data.</text>
</comment>
<evidence type="ECO:0000313" key="2">
    <source>
        <dbReference type="EMBL" id="KAJ1206021.1"/>
    </source>
</evidence>